<keyword evidence="3" id="KW-0479">Metal-binding</keyword>
<evidence type="ECO:0000256" key="2">
    <source>
        <dbReference type="ARBA" id="ARBA00006177"/>
    </source>
</evidence>
<name>A0A6J1PZ96_9HYME</name>
<evidence type="ECO:0000256" key="5">
    <source>
        <dbReference type="ARBA" id="ARBA00022833"/>
    </source>
</evidence>
<dbReference type="SMART" id="SM00692">
    <property type="entry name" value="DM3"/>
    <property type="match status" value="1"/>
</dbReference>
<dbReference type="InterPro" id="IPR038441">
    <property type="entry name" value="THAP_Znf_sf"/>
</dbReference>
<evidence type="ECO:0000256" key="3">
    <source>
        <dbReference type="ARBA" id="ARBA00022723"/>
    </source>
</evidence>
<dbReference type="GO" id="GO:0005654">
    <property type="term" value="C:nucleoplasm"/>
    <property type="evidence" value="ECO:0007669"/>
    <property type="project" value="UniProtKB-SubCell"/>
</dbReference>
<sequence length="496" mass="56845">MPYCCVTKCSNSWKKGYSLHRIPRNTKRREQWIQNIGRHDLDALKDCFVCEEHFLPEMWEKVRVDAKKKLKSCAVPTIFMQKEIVSATSNTEIDITENNKVDNEKCLSDDLIEEDVFKETEAAINNTEIEPINTSPVSTPISDSLICVPFQIGNPEKNFEEAELKVQKALLDATQAKLRQVETKFHQANMILSKSEKSQIIMKKRIKRLMYERRKLLEENSNLKARYKRIFNDDQVAALCKKSMRGKKWCSATIKKAIRLRLSCGNNGYKELRNQDIPLPAERTLRRKIENIDFEPGICNQTFDILRNHILNFTDNREKDCMLAIDEMSITAGQQVDIATNSHFGLSTLPDRSGQIKEATHSLVFMLGGIFTRWKMVIAYFLTPDSIDGAILKPVIQEIIEKAESIGLYVHSVTSDMGPVNLSMWRAFGAIGSNRSKVRNYIPHPVNSNRKLFFIADAPHLLKNLKSTLLNNKVIELPKTFVDCITYQQLLSNVQT</sequence>
<dbReference type="InterPro" id="IPR006612">
    <property type="entry name" value="THAP_Znf"/>
</dbReference>
<dbReference type="SUPFAM" id="SSF57716">
    <property type="entry name" value="Glucocorticoid receptor-like (DNA-binding domain)"/>
    <property type="match status" value="1"/>
</dbReference>
<evidence type="ECO:0000256" key="4">
    <source>
        <dbReference type="ARBA" id="ARBA00022771"/>
    </source>
</evidence>
<dbReference type="GO" id="GO:0043565">
    <property type="term" value="F:sequence-specific DNA binding"/>
    <property type="evidence" value="ECO:0007669"/>
    <property type="project" value="InterPro"/>
</dbReference>
<dbReference type="AlphaFoldDB" id="A0A6J1PZ96"/>
<evidence type="ECO:0000256" key="11">
    <source>
        <dbReference type="ARBA" id="ARBA00023306"/>
    </source>
</evidence>
<dbReference type="Pfam" id="PF21787">
    <property type="entry name" value="TNP-like_RNaseH_N"/>
    <property type="match status" value="1"/>
</dbReference>
<evidence type="ECO:0000313" key="15">
    <source>
        <dbReference type="Proteomes" id="UP000504618"/>
    </source>
</evidence>
<dbReference type="PROSITE" id="PS50950">
    <property type="entry name" value="ZF_THAP"/>
    <property type="match status" value="1"/>
</dbReference>
<gene>
    <name evidence="16" type="primary">LOC112456341</name>
</gene>
<dbReference type="InterPro" id="IPR026516">
    <property type="entry name" value="THAP1/10"/>
</dbReference>
<keyword evidence="6" id="KW-0805">Transcription regulation</keyword>
<keyword evidence="11" id="KW-0131">Cell cycle</keyword>
<feature type="coiled-coil region" evidence="13">
    <location>
        <begin position="164"/>
        <end position="233"/>
    </location>
</feature>
<keyword evidence="9" id="KW-0804">Transcription</keyword>
<evidence type="ECO:0000256" key="13">
    <source>
        <dbReference type="SAM" id="Coils"/>
    </source>
</evidence>
<feature type="domain" description="THAP-type" evidence="14">
    <location>
        <begin position="1"/>
        <end position="79"/>
    </location>
</feature>
<evidence type="ECO:0000313" key="16">
    <source>
        <dbReference type="RefSeq" id="XP_024874571.1"/>
    </source>
</evidence>
<dbReference type="GeneID" id="112456341"/>
<keyword evidence="7 13" id="KW-0175">Coiled coil</keyword>
<evidence type="ECO:0000256" key="12">
    <source>
        <dbReference type="PROSITE-ProRule" id="PRU00309"/>
    </source>
</evidence>
<keyword evidence="8 12" id="KW-0238">DNA-binding</keyword>
<keyword evidence="4 12" id="KW-0863">Zinc-finger</keyword>
<evidence type="ECO:0000256" key="10">
    <source>
        <dbReference type="ARBA" id="ARBA00023242"/>
    </source>
</evidence>
<keyword evidence="5" id="KW-0862">Zinc</keyword>
<dbReference type="Pfam" id="PF05485">
    <property type="entry name" value="THAP"/>
    <property type="match status" value="1"/>
</dbReference>
<dbReference type="SMART" id="SM00980">
    <property type="entry name" value="THAP"/>
    <property type="match status" value="1"/>
</dbReference>
<evidence type="ECO:0000259" key="14">
    <source>
        <dbReference type="PROSITE" id="PS50950"/>
    </source>
</evidence>
<keyword evidence="15" id="KW-1185">Reference proteome</keyword>
<dbReference type="Proteomes" id="UP000504618">
    <property type="component" value="Unplaced"/>
</dbReference>
<keyword evidence="10" id="KW-0539">Nucleus</keyword>
<dbReference type="PANTHER" id="PTHR46600">
    <property type="entry name" value="THAP DOMAIN-CONTAINING"/>
    <property type="match status" value="1"/>
</dbReference>
<dbReference type="OrthoDB" id="7554644at2759"/>
<accession>A0A6J1PZ96</accession>
<protein>
    <submittedName>
        <fullName evidence="16">Uncharacterized protein LOC112456341</fullName>
    </submittedName>
</protein>
<proteinExistence type="inferred from homology"/>
<evidence type="ECO:0000256" key="1">
    <source>
        <dbReference type="ARBA" id="ARBA00004642"/>
    </source>
</evidence>
<dbReference type="RefSeq" id="XP_024874571.1">
    <property type="nucleotide sequence ID" value="XM_025018803.1"/>
</dbReference>
<evidence type="ECO:0000256" key="6">
    <source>
        <dbReference type="ARBA" id="ARBA00023015"/>
    </source>
</evidence>
<dbReference type="GO" id="GO:0008270">
    <property type="term" value="F:zinc ion binding"/>
    <property type="evidence" value="ECO:0007669"/>
    <property type="project" value="UniProtKB-KW"/>
</dbReference>
<evidence type="ECO:0000256" key="9">
    <source>
        <dbReference type="ARBA" id="ARBA00023163"/>
    </source>
</evidence>
<dbReference type="InterPro" id="IPR048365">
    <property type="entry name" value="TNP-like_RNaseH_N"/>
</dbReference>
<comment type="subcellular location">
    <subcellularLocation>
        <location evidence="1">Nucleus</location>
        <location evidence="1">Nucleoplasm</location>
    </subcellularLocation>
</comment>
<reference evidence="16" key="1">
    <citation type="submission" date="2025-08" db="UniProtKB">
        <authorList>
            <consortium name="RefSeq"/>
        </authorList>
    </citation>
    <scope>IDENTIFICATION</scope>
    <source>
        <tissue evidence="16">Whole body</tissue>
    </source>
</reference>
<dbReference type="Gene3D" id="6.20.210.20">
    <property type="entry name" value="THAP domain"/>
    <property type="match status" value="1"/>
</dbReference>
<comment type="similarity">
    <text evidence="2">Belongs to the THAP1 family.</text>
</comment>
<evidence type="ECO:0000256" key="7">
    <source>
        <dbReference type="ARBA" id="ARBA00023054"/>
    </source>
</evidence>
<organism evidence="15 16">
    <name type="scientific">Temnothorax curvispinosus</name>
    <dbReference type="NCBI Taxonomy" id="300111"/>
    <lineage>
        <taxon>Eukaryota</taxon>
        <taxon>Metazoa</taxon>
        <taxon>Ecdysozoa</taxon>
        <taxon>Arthropoda</taxon>
        <taxon>Hexapoda</taxon>
        <taxon>Insecta</taxon>
        <taxon>Pterygota</taxon>
        <taxon>Neoptera</taxon>
        <taxon>Endopterygota</taxon>
        <taxon>Hymenoptera</taxon>
        <taxon>Apocrita</taxon>
        <taxon>Aculeata</taxon>
        <taxon>Formicoidea</taxon>
        <taxon>Formicidae</taxon>
        <taxon>Myrmicinae</taxon>
        <taxon>Temnothorax</taxon>
    </lineage>
</organism>
<evidence type="ECO:0000256" key="8">
    <source>
        <dbReference type="ARBA" id="ARBA00023125"/>
    </source>
</evidence>
<dbReference type="PANTHER" id="PTHR46600:SF1">
    <property type="entry name" value="THAP DOMAIN-CONTAINING PROTEIN 1"/>
    <property type="match status" value="1"/>
</dbReference>